<protein>
    <submittedName>
        <fullName evidence="3">Uncharacterized protein</fullName>
    </submittedName>
</protein>
<name>Q50816_MYCTX</name>
<feature type="region of interest" description="Disordered" evidence="1">
    <location>
        <begin position="81"/>
        <end position="109"/>
    </location>
</feature>
<keyword evidence="2" id="KW-0732">Signal</keyword>
<dbReference type="EMBL" id="M15467">
    <property type="protein sequence ID" value="AAA88238.1"/>
    <property type="molecule type" value="Genomic_DNA"/>
</dbReference>
<evidence type="ECO:0000313" key="3">
    <source>
        <dbReference type="EMBL" id="AAA88238.1"/>
    </source>
</evidence>
<organism evidence="3">
    <name type="scientific">Mycobacterium tuberculosis</name>
    <dbReference type="NCBI Taxonomy" id="1773"/>
    <lineage>
        <taxon>Bacteria</taxon>
        <taxon>Bacillati</taxon>
        <taxon>Actinomycetota</taxon>
        <taxon>Actinomycetes</taxon>
        <taxon>Mycobacteriales</taxon>
        <taxon>Mycobacteriaceae</taxon>
        <taxon>Mycobacterium</taxon>
        <taxon>Mycobacterium tuberculosis complex</taxon>
    </lineage>
</organism>
<feature type="signal peptide" evidence="2">
    <location>
        <begin position="1"/>
        <end position="35"/>
    </location>
</feature>
<accession>Q50816</accession>
<evidence type="ECO:0000256" key="2">
    <source>
        <dbReference type="SAM" id="SignalP"/>
    </source>
</evidence>
<feature type="compositionally biased region" description="Low complexity" evidence="1">
    <location>
        <begin position="89"/>
        <end position="109"/>
    </location>
</feature>
<feature type="chain" id="PRO_5004247600" evidence="2">
    <location>
        <begin position="36"/>
        <end position="176"/>
    </location>
</feature>
<sequence length="176" mass="16863">MSAGAFCPNQFVAASSCIRPRLAATTAGCTVAASAASNAVAVAMACAAACSACAAAVLSQARYWVATAIIAAADGPSQAPLVSSDVTEPSDAIDASNSSASSPQAVAAAISGPDPGPANISAELISGGNHAKCGLVSRSNLTVSDRCRGGIGTSIPLIFGVIFGAPLGTASLPSPG</sequence>
<reference evidence="3" key="1">
    <citation type="journal article" date="1987" name="J. Bacteriol.">
        <title>The 65-kilodalton antigen of Mycobacterium tuberculosis.</title>
        <authorList>
            <person name="Shinnick T.M."/>
        </authorList>
    </citation>
    <scope>NUCLEOTIDE SEQUENCE</scope>
    <source>
        <strain evidence="3">Erdman</strain>
    </source>
</reference>
<proteinExistence type="predicted"/>
<evidence type="ECO:0000256" key="1">
    <source>
        <dbReference type="SAM" id="MobiDB-lite"/>
    </source>
</evidence>
<dbReference type="AlphaFoldDB" id="Q50816"/>